<accession>J9ECN2</accession>
<gene>
    <name evidence="2" type="ORF">WUBG_14296</name>
</gene>
<organism evidence="2 3">
    <name type="scientific">Wuchereria bancrofti</name>
    <dbReference type="NCBI Taxonomy" id="6293"/>
    <lineage>
        <taxon>Eukaryota</taxon>
        <taxon>Metazoa</taxon>
        <taxon>Ecdysozoa</taxon>
        <taxon>Nematoda</taxon>
        <taxon>Chromadorea</taxon>
        <taxon>Rhabditida</taxon>
        <taxon>Spirurina</taxon>
        <taxon>Spiruromorpha</taxon>
        <taxon>Filarioidea</taxon>
        <taxon>Onchocercidae</taxon>
        <taxon>Wuchereria</taxon>
    </lineage>
</organism>
<evidence type="ECO:0000313" key="2">
    <source>
        <dbReference type="EMBL" id="EJW74792.1"/>
    </source>
</evidence>
<feature type="domain" description="C2H2-type" evidence="1">
    <location>
        <begin position="10"/>
        <end position="30"/>
    </location>
</feature>
<dbReference type="EMBL" id="ADBV01011576">
    <property type="protein sequence ID" value="EJW74792.1"/>
    <property type="molecule type" value="Genomic_DNA"/>
</dbReference>
<dbReference type="AlphaFoldDB" id="J9ECN2"/>
<reference evidence="3" key="1">
    <citation type="submission" date="2012-08" db="EMBL/GenBank/DDBJ databases">
        <title>The Genome Sequence of Wuchereria bancrofti.</title>
        <authorList>
            <person name="Nutman T.B."/>
            <person name="Fink D.L."/>
            <person name="Russ C."/>
            <person name="Young S."/>
            <person name="Zeng Q."/>
            <person name="Koehrsen M."/>
            <person name="Alvarado L."/>
            <person name="Berlin A."/>
            <person name="Chapman S.B."/>
            <person name="Chen Z."/>
            <person name="Freedman E."/>
            <person name="Gellesch M."/>
            <person name="Goldberg J."/>
            <person name="Griggs A."/>
            <person name="Gujja S."/>
            <person name="Heilman E.R."/>
            <person name="Heiman D."/>
            <person name="Hepburn T."/>
            <person name="Howarth C."/>
            <person name="Jen D."/>
            <person name="Larson L."/>
            <person name="Lewis B."/>
            <person name="Mehta T."/>
            <person name="Park D."/>
            <person name="Pearson M."/>
            <person name="Roberts A."/>
            <person name="Saif S."/>
            <person name="Shea T."/>
            <person name="Shenoy N."/>
            <person name="Sisk P."/>
            <person name="Stolte C."/>
            <person name="Sykes S."/>
            <person name="Walk T."/>
            <person name="White J."/>
            <person name="Yandava C."/>
            <person name="Haas B."/>
            <person name="Henn M.R."/>
            <person name="Nusbaum C."/>
            <person name="Birren B."/>
        </authorList>
    </citation>
    <scope>NUCLEOTIDE SEQUENCE [LARGE SCALE GENOMIC DNA]</scope>
    <source>
        <strain evidence="3">NA</strain>
    </source>
</reference>
<dbReference type="PROSITE" id="PS00028">
    <property type="entry name" value="ZINC_FINGER_C2H2_1"/>
    <property type="match status" value="1"/>
</dbReference>
<sequence length="100" mass="11923">MARTERPLFCEVCLRTFADRKAMEQHESYHKRVHLLIEHGDLEIPVLMEKFLILYLRTIRVVGDSRNVTMISIKRKNYKPGNGWLKLQIIWVDEEDLTLI</sequence>
<comment type="caution">
    <text evidence="2">The sequence shown here is derived from an EMBL/GenBank/DDBJ whole genome shotgun (WGS) entry which is preliminary data.</text>
</comment>
<evidence type="ECO:0000259" key="1">
    <source>
        <dbReference type="PROSITE" id="PS00028"/>
    </source>
</evidence>
<evidence type="ECO:0000313" key="3">
    <source>
        <dbReference type="Proteomes" id="UP000004810"/>
    </source>
</evidence>
<proteinExistence type="predicted"/>
<protein>
    <recommendedName>
        <fullName evidence="1">C2H2-type domain-containing protein</fullName>
    </recommendedName>
</protein>
<dbReference type="InterPro" id="IPR013087">
    <property type="entry name" value="Znf_C2H2_type"/>
</dbReference>
<dbReference type="Pfam" id="PF12874">
    <property type="entry name" value="zf-met"/>
    <property type="match status" value="1"/>
</dbReference>
<name>J9ECN2_WUCBA</name>
<dbReference type="Proteomes" id="UP000004810">
    <property type="component" value="Unassembled WGS sequence"/>
</dbReference>